<organism evidence="3 4">
    <name type="scientific">Parathielavia hyrcaniae</name>
    <dbReference type="NCBI Taxonomy" id="113614"/>
    <lineage>
        <taxon>Eukaryota</taxon>
        <taxon>Fungi</taxon>
        <taxon>Dikarya</taxon>
        <taxon>Ascomycota</taxon>
        <taxon>Pezizomycotina</taxon>
        <taxon>Sordariomycetes</taxon>
        <taxon>Sordariomycetidae</taxon>
        <taxon>Sordariales</taxon>
        <taxon>Chaetomiaceae</taxon>
        <taxon>Parathielavia</taxon>
    </lineage>
</organism>
<dbReference type="PROSITE" id="PS00455">
    <property type="entry name" value="AMP_BINDING"/>
    <property type="match status" value="1"/>
</dbReference>
<dbReference type="PANTHER" id="PTHR43201">
    <property type="entry name" value="ACYL-COA SYNTHETASE"/>
    <property type="match status" value="1"/>
</dbReference>
<evidence type="ECO:0000256" key="1">
    <source>
        <dbReference type="ARBA" id="ARBA00006432"/>
    </source>
</evidence>
<reference evidence="3" key="2">
    <citation type="submission" date="2023-05" db="EMBL/GenBank/DDBJ databases">
        <authorList>
            <consortium name="Lawrence Berkeley National Laboratory"/>
            <person name="Steindorff A."/>
            <person name="Hensen N."/>
            <person name="Bonometti L."/>
            <person name="Westerberg I."/>
            <person name="Brannstrom I.O."/>
            <person name="Guillou S."/>
            <person name="Cros-Aarteil S."/>
            <person name="Calhoun S."/>
            <person name="Haridas S."/>
            <person name="Kuo A."/>
            <person name="Mondo S."/>
            <person name="Pangilinan J."/>
            <person name="Riley R."/>
            <person name="Labutti K."/>
            <person name="Andreopoulos B."/>
            <person name="Lipzen A."/>
            <person name="Chen C."/>
            <person name="Yanf M."/>
            <person name="Daum C."/>
            <person name="Ng V."/>
            <person name="Clum A."/>
            <person name="Ohm R."/>
            <person name="Martin F."/>
            <person name="Silar P."/>
            <person name="Natvig D."/>
            <person name="Lalanne C."/>
            <person name="Gautier V."/>
            <person name="Ament-Velasquez S.L."/>
            <person name="Kruys A."/>
            <person name="Hutchinson M.I."/>
            <person name="Powell A.J."/>
            <person name="Barry K."/>
            <person name="Miller A.N."/>
            <person name="Grigoriev I.V."/>
            <person name="Debuchy R."/>
            <person name="Gladieux P."/>
            <person name="Thoren M.H."/>
            <person name="Johannesson H."/>
        </authorList>
    </citation>
    <scope>NUCLEOTIDE SEQUENCE</scope>
    <source>
        <strain evidence="3">CBS 757.83</strain>
    </source>
</reference>
<dbReference type="EMBL" id="MU863726">
    <property type="protein sequence ID" value="KAK4096247.1"/>
    <property type="molecule type" value="Genomic_DNA"/>
</dbReference>
<protein>
    <submittedName>
        <fullName evidence="3">Acetyl-CoA synthetase-like protein</fullName>
    </submittedName>
</protein>
<comment type="similarity">
    <text evidence="1">Belongs to the ATP-dependent AMP-binding enzyme family.</text>
</comment>
<gene>
    <name evidence="3" type="ORF">N658DRAFT_501794</name>
</gene>
<feature type="domain" description="AMP-dependent synthetase/ligase" evidence="2">
    <location>
        <begin position="83"/>
        <end position="411"/>
    </location>
</feature>
<accession>A0AAN6PVA7</accession>
<dbReference type="SUPFAM" id="SSF56801">
    <property type="entry name" value="Acetyl-CoA synthetase-like"/>
    <property type="match status" value="1"/>
</dbReference>
<sequence>MAHPDISLGFPNEPLWIGLLERARTIPEAILNDTTLGVKISLAQLLHDVAHVRRKLREMLPSAFFEPAHDGGGGLIKASAPYIGLSTRPNYEFYVAALAILSVGGAIVRVRPISSEEENLQVLRECQVSGILTGPEQLASCQALTDLGEAQGYPLQLIPLQIPSLMSVGGADTAAELAKPQADTTGIHVNKMQTISPDRPALVIRTTGTTGGPKSAVHTRRLFYRTMPGQAGDLTLIHENLVWISGTVAIMLRVLSGSRGEILPTNPGPAAIWERLRRGGVTRLTGYSWFWERLAEHFQQHIAPLPDDDDAEGTSCRREEYIRGARGLRSALITGTPPPPWLLAFWKSAFGRVLHVGFVATELGEVALMTSSRDEYIEGALGRPFPGATVKLSEGDHGELLVKTQYLFSHYIAGPEKTRRAFDAEGYFKTGDLAHVEGDIYVFDGRIGSDIIRVGSEDVSLVRLDHELANSESIAELCTVCIPPNDGSDSPTLGILVRFHDRLSVKEVQGARDQLLLRTERRLGSMSAKLPYHIRVLGQDEEIPRTFNMKPFRRMAVRKYFAS</sequence>
<evidence type="ECO:0000313" key="3">
    <source>
        <dbReference type="EMBL" id="KAK4096247.1"/>
    </source>
</evidence>
<dbReference type="InterPro" id="IPR000873">
    <property type="entry name" value="AMP-dep_synth/lig_dom"/>
</dbReference>
<dbReference type="Gene3D" id="3.40.50.12780">
    <property type="entry name" value="N-terminal domain of ligase-like"/>
    <property type="match status" value="1"/>
</dbReference>
<keyword evidence="4" id="KW-1185">Reference proteome</keyword>
<dbReference type="Proteomes" id="UP001305647">
    <property type="component" value="Unassembled WGS sequence"/>
</dbReference>
<reference evidence="3" key="1">
    <citation type="journal article" date="2023" name="Mol. Phylogenet. Evol.">
        <title>Genome-scale phylogeny and comparative genomics of the fungal order Sordariales.</title>
        <authorList>
            <person name="Hensen N."/>
            <person name="Bonometti L."/>
            <person name="Westerberg I."/>
            <person name="Brannstrom I.O."/>
            <person name="Guillou S."/>
            <person name="Cros-Aarteil S."/>
            <person name="Calhoun S."/>
            <person name="Haridas S."/>
            <person name="Kuo A."/>
            <person name="Mondo S."/>
            <person name="Pangilinan J."/>
            <person name="Riley R."/>
            <person name="LaButti K."/>
            <person name="Andreopoulos B."/>
            <person name="Lipzen A."/>
            <person name="Chen C."/>
            <person name="Yan M."/>
            <person name="Daum C."/>
            <person name="Ng V."/>
            <person name="Clum A."/>
            <person name="Steindorff A."/>
            <person name="Ohm R.A."/>
            <person name="Martin F."/>
            <person name="Silar P."/>
            <person name="Natvig D.O."/>
            <person name="Lalanne C."/>
            <person name="Gautier V."/>
            <person name="Ament-Velasquez S.L."/>
            <person name="Kruys A."/>
            <person name="Hutchinson M.I."/>
            <person name="Powell A.J."/>
            <person name="Barry K."/>
            <person name="Miller A.N."/>
            <person name="Grigoriev I.V."/>
            <person name="Debuchy R."/>
            <person name="Gladieux P."/>
            <person name="Hiltunen Thoren M."/>
            <person name="Johannesson H."/>
        </authorList>
    </citation>
    <scope>NUCLEOTIDE SEQUENCE</scope>
    <source>
        <strain evidence="3">CBS 757.83</strain>
    </source>
</reference>
<proteinExistence type="inferred from homology"/>
<evidence type="ECO:0000259" key="2">
    <source>
        <dbReference type="Pfam" id="PF00501"/>
    </source>
</evidence>
<dbReference type="GO" id="GO:0006631">
    <property type="term" value="P:fatty acid metabolic process"/>
    <property type="evidence" value="ECO:0007669"/>
    <property type="project" value="TreeGrafter"/>
</dbReference>
<dbReference type="Pfam" id="PF00501">
    <property type="entry name" value="AMP-binding"/>
    <property type="match status" value="1"/>
</dbReference>
<name>A0AAN6PVA7_9PEZI</name>
<dbReference type="GO" id="GO:0031956">
    <property type="term" value="F:medium-chain fatty acid-CoA ligase activity"/>
    <property type="evidence" value="ECO:0007669"/>
    <property type="project" value="TreeGrafter"/>
</dbReference>
<evidence type="ECO:0000313" key="4">
    <source>
        <dbReference type="Proteomes" id="UP001305647"/>
    </source>
</evidence>
<dbReference type="AlphaFoldDB" id="A0AAN6PVA7"/>
<dbReference type="PANTHER" id="PTHR43201:SF8">
    <property type="entry name" value="ACYL-COA SYNTHETASE FAMILY MEMBER 3"/>
    <property type="match status" value="1"/>
</dbReference>
<dbReference type="InterPro" id="IPR042099">
    <property type="entry name" value="ANL_N_sf"/>
</dbReference>
<dbReference type="InterPro" id="IPR020845">
    <property type="entry name" value="AMP-binding_CS"/>
</dbReference>
<comment type="caution">
    <text evidence="3">The sequence shown here is derived from an EMBL/GenBank/DDBJ whole genome shotgun (WGS) entry which is preliminary data.</text>
</comment>